<evidence type="ECO:0000313" key="1">
    <source>
        <dbReference type="EMBL" id="EEF25603.1"/>
    </source>
</evidence>
<name>B9TE93_RICCO</name>
<dbReference type="InParanoid" id="B9TE93"/>
<dbReference type="Proteomes" id="UP000008311">
    <property type="component" value="Unassembled WGS sequence"/>
</dbReference>
<evidence type="ECO:0000313" key="2">
    <source>
        <dbReference type="EMBL" id="EEF25821.1"/>
    </source>
</evidence>
<reference evidence="2" key="1">
    <citation type="submission" date="2008-10" db="EMBL/GenBank/DDBJ databases">
        <authorList>
            <person name="Chan A."/>
            <person name="Puiu D."/>
            <person name="Melake A."/>
            <person name="Orvis J."/>
            <person name="Zhao Q."/>
            <person name="Wortman J."/>
            <person name="Utterback T."/>
            <person name="Rosovitz M.J."/>
            <person name="Inman J.M."/>
            <person name="Amedeo P."/>
            <person name="Schobel S."/>
            <person name="Galinsky K."/>
            <person name="Fraser C."/>
            <person name="Ravel J."/>
            <person name="Rabinowicz P."/>
        </authorList>
    </citation>
    <scope>NUCLEOTIDE SEQUENCE [LARGE SCALE GENOMIC DNA]</scope>
</reference>
<gene>
    <name evidence="2" type="ORF">RCOM_2062380</name>
    <name evidence="1" type="ORF">RCOM_2123220</name>
</gene>
<dbReference type="EMBL" id="EQ978826">
    <property type="protein sequence ID" value="EEF25821.1"/>
    <property type="molecule type" value="Genomic_DNA"/>
</dbReference>
<keyword evidence="3" id="KW-1185">Reference proteome</keyword>
<dbReference type="EMBL" id="EQ979316">
    <property type="protein sequence ID" value="EEF25603.1"/>
    <property type="molecule type" value="Genomic_DNA"/>
</dbReference>
<organism evidence="3">
    <name type="scientific">Ricinus communis</name>
    <name type="common">Castor bean</name>
    <dbReference type="NCBI Taxonomy" id="3988"/>
    <lineage>
        <taxon>Eukaryota</taxon>
        <taxon>Viridiplantae</taxon>
        <taxon>Streptophyta</taxon>
        <taxon>Embryophyta</taxon>
        <taxon>Tracheophyta</taxon>
        <taxon>Spermatophyta</taxon>
        <taxon>Magnoliopsida</taxon>
        <taxon>eudicotyledons</taxon>
        <taxon>Gunneridae</taxon>
        <taxon>Pentapetalae</taxon>
        <taxon>rosids</taxon>
        <taxon>fabids</taxon>
        <taxon>Malpighiales</taxon>
        <taxon>Euphorbiaceae</taxon>
        <taxon>Acalyphoideae</taxon>
        <taxon>Acalypheae</taxon>
        <taxon>Ricinus</taxon>
    </lineage>
</organism>
<sequence length="59" mass="6520">MKARTPCAEESQELGALQLSHCSSGRPRSGGQFLENYGNETKSPLTLAFLFEDESRRTS</sequence>
<reference evidence="3" key="2">
    <citation type="journal article" date="2010" name="Nat. Biotechnol.">
        <title>Draft genome sequence of the oilseed species Ricinus communis.</title>
        <authorList>
            <person name="Chan A.P."/>
            <person name="Crabtree J."/>
            <person name="Zhao Q."/>
            <person name="Lorenzi H."/>
            <person name="Orvis J."/>
            <person name="Puiu D."/>
            <person name="Melake-Berhan A."/>
            <person name="Jones K.M."/>
            <person name="Redman J."/>
            <person name="Chen G."/>
            <person name="Cahoon E.B."/>
            <person name="Gedil M."/>
            <person name="Stanke M."/>
            <person name="Haas B.J."/>
            <person name="Wortman J.R."/>
            <person name="Fraser-Liggett C.M."/>
            <person name="Ravel J."/>
            <person name="Rabinowicz P.D."/>
        </authorList>
    </citation>
    <scope>NUCLEOTIDE SEQUENCE [LARGE SCALE GENOMIC DNA]</scope>
    <source>
        <strain evidence="3">cv. Hale</strain>
    </source>
</reference>
<accession>B9TE93</accession>
<protein>
    <submittedName>
        <fullName evidence="2">Uncharacterized protein</fullName>
    </submittedName>
</protein>
<dbReference type="AlphaFoldDB" id="B9TE93"/>
<proteinExistence type="predicted"/>
<evidence type="ECO:0000313" key="3">
    <source>
        <dbReference type="Proteomes" id="UP000008311"/>
    </source>
</evidence>